<dbReference type="EMBL" id="JACAZI010000030">
    <property type="protein sequence ID" value="KAF7333123.1"/>
    <property type="molecule type" value="Genomic_DNA"/>
</dbReference>
<accession>A0A8H6X2C1</accession>
<sequence>MRVPAHFTSASARTPSVVLPPQAAFLSARSPRTRLSHVPPRARLVPCARLALIVLLPLLHVLCLRCCPETMKRRHRTAAGVPSSSTCVLTTGGLVLWRDGVAVMPPSSSATVHRPPLPSAHAAQTHPLRRCCGPLVCPAIDTRRTVAPTALSASACAPAQHTPPMEDSRHLKSTLLQHRNSPAGGLRVLLPPPFARLHTSATSAVLVAGSSFMQ</sequence>
<proteinExistence type="predicted"/>
<keyword evidence="2" id="KW-1185">Reference proteome</keyword>
<evidence type="ECO:0000313" key="1">
    <source>
        <dbReference type="EMBL" id="KAF7333123.1"/>
    </source>
</evidence>
<reference evidence="1" key="1">
    <citation type="submission" date="2020-05" db="EMBL/GenBank/DDBJ databases">
        <title>Mycena genomes resolve the evolution of fungal bioluminescence.</title>
        <authorList>
            <person name="Tsai I.J."/>
        </authorList>
    </citation>
    <scope>NUCLEOTIDE SEQUENCE</scope>
    <source>
        <strain evidence="1">CCC161011</strain>
    </source>
</reference>
<evidence type="ECO:0000313" key="2">
    <source>
        <dbReference type="Proteomes" id="UP000620124"/>
    </source>
</evidence>
<dbReference type="AlphaFoldDB" id="A0A8H6X2C1"/>
<organism evidence="1 2">
    <name type="scientific">Mycena venus</name>
    <dbReference type="NCBI Taxonomy" id="2733690"/>
    <lineage>
        <taxon>Eukaryota</taxon>
        <taxon>Fungi</taxon>
        <taxon>Dikarya</taxon>
        <taxon>Basidiomycota</taxon>
        <taxon>Agaricomycotina</taxon>
        <taxon>Agaricomycetes</taxon>
        <taxon>Agaricomycetidae</taxon>
        <taxon>Agaricales</taxon>
        <taxon>Marasmiineae</taxon>
        <taxon>Mycenaceae</taxon>
        <taxon>Mycena</taxon>
    </lineage>
</organism>
<protein>
    <submittedName>
        <fullName evidence="1">Uncharacterized protein</fullName>
    </submittedName>
</protein>
<gene>
    <name evidence="1" type="ORF">MVEN_02377700</name>
</gene>
<dbReference type="Proteomes" id="UP000620124">
    <property type="component" value="Unassembled WGS sequence"/>
</dbReference>
<name>A0A8H6X2C1_9AGAR</name>
<comment type="caution">
    <text evidence="1">The sequence shown here is derived from an EMBL/GenBank/DDBJ whole genome shotgun (WGS) entry which is preliminary data.</text>
</comment>